<organism evidence="2 3">
    <name type="scientific">Sclerotinia borealis (strain F-4128)</name>
    <dbReference type="NCBI Taxonomy" id="1432307"/>
    <lineage>
        <taxon>Eukaryota</taxon>
        <taxon>Fungi</taxon>
        <taxon>Dikarya</taxon>
        <taxon>Ascomycota</taxon>
        <taxon>Pezizomycotina</taxon>
        <taxon>Leotiomycetes</taxon>
        <taxon>Helotiales</taxon>
        <taxon>Sclerotiniaceae</taxon>
        <taxon>Sclerotinia</taxon>
    </lineage>
</organism>
<comment type="caution">
    <text evidence="2">The sequence shown here is derived from an EMBL/GenBank/DDBJ whole genome shotgun (WGS) entry which is preliminary data.</text>
</comment>
<dbReference type="EMBL" id="AYSA01000116">
    <property type="protein sequence ID" value="ESZ96902.1"/>
    <property type="molecule type" value="Genomic_DNA"/>
</dbReference>
<feature type="compositionally biased region" description="Acidic residues" evidence="1">
    <location>
        <begin position="53"/>
        <end position="80"/>
    </location>
</feature>
<keyword evidence="3" id="KW-1185">Reference proteome</keyword>
<dbReference type="AlphaFoldDB" id="W9CJG6"/>
<evidence type="ECO:0000313" key="3">
    <source>
        <dbReference type="Proteomes" id="UP000019487"/>
    </source>
</evidence>
<protein>
    <submittedName>
        <fullName evidence="2">Uncharacterized protein</fullName>
    </submittedName>
</protein>
<proteinExistence type="predicted"/>
<sequence length="80" mass="8952">MRCGTTTHLKRFRVVQCENCNSVTHLYNGLSPGGNGVLAHREQRITSTLGSIECDDDDEEEEEEVEEAEEALENAQDDIL</sequence>
<gene>
    <name evidence="2" type="ORF">SBOR_2696</name>
</gene>
<dbReference type="Proteomes" id="UP000019487">
    <property type="component" value="Unassembled WGS sequence"/>
</dbReference>
<reference evidence="2 3" key="1">
    <citation type="journal article" date="2014" name="Genome Announc.">
        <title>Draft genome sequence of Sclerotinia borealis, a psychrophilic plant pathogenic fungus.</title>
        <authorList>
            <person name="Mardanov A.V."/>
            <person name="Beletsky A.V."/>
            <person name="Kadnikov V.V."/>
            <person name="Ignatov A.N."/>
            <person name="Ravin N.V."/>
        </authorList>
    </citation>
    <scope>NUCLEOTIDE SEQUENCE [LARGE SCALE GENOMIC DNA]</scope>
    <source>
        <strain evidence="3">F-4157</strain>
    </source>
</reference>
<dbReference type="HOGENOM" id="CLU_2591161_0_0_1"/>
<evidence type="ECO:0000256" key="1">
    <source>
        <dbReference type="SAM" id="MobiDB-lite"/>
    </source>
</evidence>
<feature type="region of interest" description="Disordered" evidence="1">
    <location>
        <begin position="51"/>
        <end position="80"/>
    </location>
</feature>
<name>W9CJG6_SCLBF</name>
<evidence type="ECO:0000313" key="2">
    <source>
        <dbReference type="EMBL" id="ESZ96902.1"/>
    </source>
</evidence>
<accession>W9CJG6</accession>